<dbReference type="EMBL" id="JARBHB010000014">
    <property type="protein sequence ID" value="KAJ8869377.1"/>
    <property type="molecule type" value="Genomic_DNA"/>
</dbReference>
<evidence type="ECO:0000313" key="3">
    <source>
        <dbReference type="Proteomes" id="UP001159363"/>
    </source>
</evidence>
<reference evidence="2 3" key="1">
    <citation type="submission" date="2023-02" db="EMBL/GenBank/DDBJ databases">
        <title>LHISI_Scaffold_Assembly.</title>
        <authorList>
            <person name="Stuart O.P."/>
            <person name="Cleave R."/>
            <person name="Magrath M.J.L."/>
            <person name="Mikheyev A.S."/>
        </authorList>
    </citation>
    <scope>NUCLEOTIDE SEQUENCE [LARGE SCALE GENOMIC DNA]</scope>
    <source>
        <strain evidence="2">Daus_M_001</strain>
        <tissue evidence="2">Leg muscle</tissue>
    </source>
</reference>
<gene>
    <name evidence="2" type="ORF">PR048_030953</name>
</gene>
<dbReference type="Proteomes" id="UP001159363">
    <property type="component" value="Chromosome 13"/>
</dbReference>
<evidence type="ECO:0000256" key="1">
    <source>
        <dbReference type="SAM" id="MobiDB-lite"/>
    </source>
</evidence>
<accession>A0ABQ9GAC4</accession>
<protein>
    <submittedName>
        <fullName evidence="2">Uncharacterized protein</fullName>
    </submittedName>
</protein>
<proteinExistence type="predicted"/>
<organism evidence="2 3">
    <name type="scientific">Dryococelus australis</name>
    <dbReference type="NCBI Taxonomy" id="614101"/>
    <lineage>
        <taxon>Eukaryota</taxon>
        <taxon>Metazoa</taxon>
        <taxon>Ecdysozoa</taxon>
        <taxon>Arthropoda</taxon>
        <taxon>Hexapoda</taxon>
        <taxon>Insecta</taxon>
        <taxon>Pterygota</taxon>
        <taxon>Neoptera</taxon>
        <taxon>Polyneoptera</taxon>
        <taxon>Phasmatodea</taxon>
        <taxon>Verophasmatodea</taxon>
        <taxon>Anareolatae</taxon>
        <taxon>Phasmatidae</taxon>
        <taxon>Eurycanthinae</taxon>
        <taxon>Dryococelus</taxon>
    </lineage>
</organism>
<sequence length="606" mass="67199">MLEHCSPELLRTIEKEGEYGELRENHRERRRVWRTWQTFKSEAGASGSLLKCGPPMNHSPAEPSKSLRTLLLRGGSISTLASHQGKPGSIPGRVTGLSLVGIVPDEAVGRRVFSGISRFSHSSFRHRFIFTSITLISSQDLTVKSRPNLFIFMEHCPVRAPGCGGGLAQLHIGVTCGIVSHVRYILHLIKRFVVAGEARDPLTLLTLSHGPVYTHHTLTREQAYFSTPGAFITELINPLVKVWNYFPSIITNFNGRMSLSAAFNNVVHVPVLLVEDAGSEMTVARGLIYLCGLVGGACLGPWHGGASNSTRPHERIHHNSRVLLCKLVLAQCCTHSVHAVTRKEPGEAENTYCGHSRESGEAHITRSSSNGSNKGDSVTHIKCAIASKSKVLNYRVVFSSHRTQRPRWCGGQTTLGKPGSITGEVIPGFLHVGIVPDDATGRRVFSGISRFPCPCIPAPLHTNLTSPSSALKTSMLEDAQISPRHSSRRRGHCIIFADEEDAACPRYKCILVGNPQSWQHWLRHTARWKHWFENTPQSWRRALIPLLAYYYTPVDFLCYNRKPNKFLSREYCVYVSGIGKVLNGREEPVSVGTIACVTLELYQWDL</sequence>
<comment type="caution">
    <text evidence="2">The sequence shown here is derived from an EMBL/GenBank/DDBJ whole genome shotgun (WGS) entry which is preliminary data.</text>
</comment>
<keyword evidence="3" id="KW-1185">Reference proteome</keyword>
<feature type="region of interest" description="Disordered" evidence="1">
    <location>
        <begin position="351"/>
        <end position="375"/>
    </location>
</feature>
<evidence type="ECO:0000313" key="2">
    <source>
        <dbReference type="EMBL" id="KAJ8869377.1"/>
    </source>
</evidence>
<feature type="compositionally biased region" description="Basic and acidic residues" evidence="1">
    <location>
        <begin position="355"/>
        <end position="364"/>
    </location>
</feature>
<feature type="compositionally biased region" description="Polar residues" evidence="1">
    <location>
        <begin position="365"/>
        <end position="375"/>
    </location>
</feature>
<name>A0ABQ9GAC4_9NEOP</name>